<comment type="similarity">
    <text evidence="1">Belongs to the sodium:galactoside symporter (TC 2.A.2) family.</text>
</comment>
<feature type="transmembrane region" description="Helical" evidence="3">
    <location>
        <begin position="20"/>
        <end position="43"/>
    </location>
</feature>
<keyword evidence="5" id="KW-1185">Reference proteome</keyword>
<feature type="region of interest" description="Disordered" evidence="2">
    <location>
        <begin position="441"/>
        <end position="465"/>
    </location>
</feature>
<name>A0A345YH99_9SPHN</name>
<dbReference type="GO" id="GO:0005886">
    <property type="term" value="C:plasma membrane"/>
    <property type="evidence" value="ECO:0007669"/>
    <property type="project" value="TreeGrafter"/>
</dbReference>
<dbReference type="EMBL" id="CP031357">
    <property type="protein sequence ID" value="AXK43301.1"/>
    <property type="molecule type" value="Genomic_DNA"/>
</dbReference>
<organism evidence="4 5">
    <name type="scientific">Erythrobacter aureus</name>
    <dbReference type="NCBI Taxonomy" id="2182384"/>
    <lineage>
        <taxon>Bacteria</taxon>
        <taxon>Pseudomonadati</taxon>
        <taxon>Pseudomonadota</taxon>
        <taxon>Alphaproteobacteria</taxon>
        <taxon>Sphingomonadales</taxon>
        <taxon>Erythrobacteraceae</taxon>
        <taxon>Erythrobacter/Porphyrobacter group</taxon>
        <taxon>Erythrobacter</taxon>
    </lineage>
</organism>
<evidence type="ECO:0000313" key="4">
    <source>
        <dbReference type="EMBL" id="AXK43301.1"/>
    </source>
</evidence>
<feature type="transmembrane region" description="Helical" evidence="3">
    <location>
        <begin position="190"/>
        <end position="212"/>
    </location>
</feature>
<dbReference type="InterPro" id="IPR036259">
    <property type="entry name" value="MFS_trans_sf"/>
</dbReference>
<feature type="transmembrane region" description="Helical" evidence="3">
    <location>
        <begin position="117"/>
        <end position="136"/>
    </location>
</feature>
<dbReference type="InterPro" id="IPR039672">
    <property type="entry name" value="MFS_2"/>
</dbReference>
<keyword evidence="3" id="KW-0812">Transmembrane</keyword>
<dbReference type="AlphaFoldDB" id="A0A345YH99"/>
<dbReference type="PANTHER" id="PTHR11328">
    <property type="entry name" value="MAJOR FACILITATOR SUPERFAMILY DOMAIN-CONTAINING PROTEIN"/>
    <property type="match status" value="1"/>
</dbReference>
<dbReference type="KEGG" id="err:DVR09_14145"/>
<keyword evidence="3" id="KW-1133">Transmembrane helix</keyword>
<dbReference type="GO" id="GO:0015293">
    <property type="term" value="F:symporter activity"/>
    <property type="evidence" value="ECO:0007669"/>
    <property type="project" value="InterPro"/>
</dbReference>
<feature type="transmembrane region" description="Helical" evidence="3">
    <location>
        <begin position="55"/>
        <end position="73"/>
    </location>
</feature>
<sequence length="465" mass="51117">MGARRKVAETRKNGTTALTVTYGLAHFGKSLLWVTSSLAFAFFLTEIVGVAPSQMGWAIGLSLLVNAALDLMIGRGLQSRVRSIYAASVSQLVGSWCAAVAFVAFACSGLMPDAAKLPYSIVTLLLFRIGYSLYDVPQNAFMAFAAKTDAVRTRLAATRYVVAGAAALVVAGAITPIIRAGNAPASALSFAMLCAAVSGVSILCAGSLYGFVRFTGTMRQTRPEGSFSVSEPIPQQSREPKTMTFLFFAALASIFLLNLTSAIFANLESFFVAYILREKAVAAYFLLAISLGQILFQPAWGGSGRVLKWCGSCWCHQWFTDYRDLLFGTSGTSVAFRPWSRHSVTGRIWRSRDDHLEYAGQGERQRARKHYQQIWPVYMCLQDFSGHRCGHRWTCAEFNQLSRWRDRFSATARIHEPCAHRWVNYLDIPCQQGLEAPAIDSANPRLDCPLPPPDTSPEPASIQER</sequence>
<dbReference type="Proteomes" id="UP000254508">
    <property type="component" value="Chromosome"/>
</dbReference>
<feature type="transmembrane region" description="Helical" evidence="3">
    <location>
        <begin position="281"/>
        <end position="300"/>
    </location>
</feature>
<evidence type="ECO:0000256" key="3">
    <source>
        <dbReference type="SAM" id="Phobius"/>
    </source>
</evidence>
<proteinExistence type="inferred from homology"/>
<dbReference type="Pfam" id="PF13347">
    <property type="entry name" value="MFS_2"/>
    <property type="match status" value="1"/>
</dbReference>
<dbReference type="SUPFAM" id="SSF103473">
    <property type="entry name" value="MFS general substrate transporter"/>
    <property type="match status" value="1"/>
</dbReference>
<protein>
    <submittedName>
        <fullName evidence="4">Uncharacterized protein</fullName>
    </submittedName>
</protein>
<gene>
    <name evidence="4" type="ORF">DVR09_14145</name>
</gene>
<reference evidence="5" key="1">
    <citation type="submission" date="2018-07" db="EMBL/GenBank/DDBJ databases">
        <title>Genome sequence of Erythrobacter strain YH-07, an antagonistic bacterium isolated from Yellow Sea.</title>
        <authorList>
            <person name="Tang T."/>
            <person name="Liu Q."/>
            <person name="Sun X."/>
        </authorList>
    </citation>
    <scope>NUCLEOTIDE SEQUENCE [LARGE SCALE GENOMIC DNA]</scope>
    <source>
        <strain evidence="5">YH-07</strain>
    </source>
</reference>
<feature type="transmembrane region" description="Helical" evidence="3">
    <location>
        <begin position="157"/>
        <end position="178"/>
    </location>
</feature>
<dbReference type="OrthoDB" id="6009269at2"/>
<dbReference type="PANTHER" id="PTHR11328:SF24">
    <property type="entry name" value="MAJOR FACILITATOR SUPERFAMILY (MFS) PROFILE DOMAIN-CONTAINING PROTEIN"/>
    <property type="match status" value="1"/>
</dbReference>
<accession>A0A345YH99</accession>
<dbReference type="GO" id="GO:0008643">
    <property type="term" value="P:carbohydrate transport"/>
    <property type="evidence" value="ECO:0007669"/>
    <property type="project" value="InterPro"/>
</dbReference>
<evidence type="ECO:0000256" key="1">
    <source>
        <dbReference type="ARBA" id="ARBA00009617"/>
    </source>
</evidence>
<evidence type="ECO:0000313" key="5">
    <source>
        <dbReference type="Proteomes" id="UP000254508"/>
    </source>
</evidence>
<feature type="transmembrane region" description="Helical" evidence="3">
    <location>
        <begin position="85"/>
        <end position="111"/>
    </location>
</feature>
<keyword evidence="3" id="KW-0472">Membrane</keyword>
<evidence type="ECO:0000256" key="2">
    <source>
        <dbReference type="SAM" id="MobiDB-lite"/>
    </source>
</evidence>
<feature type="transmembrane region" description="Helical" evidence="3">
    <location>
        <begin position="245"/>
        <end position="275"/>
    </location>
</feature>